<reference evidence="2" key="1">
    <citation type="submission" date="2023-05" db="EMBL/GenBank/DDBJ databases">
        <title>Sedimentitalea sp. nov. JM2-8.</title>
        <authorList>
            <person name="Huang J."/>
        </authorList>
    </citation>
    <scope>NUCLEOTIDE SEQUENCE [LARGE SCALE GENOMIC DNA]</scope>
    <source>
        <strain evidence="2">KHS03</strain>
    </source>
</reference>
<organism evidence="1 2">
    <name type="scientific">Sedimentitalea todarodis</name>
    <dbReference type="NCBI Taxonomy" id="1631240"/>
    <lineage>
        <taxon>Bacteria</taxon>
        <taxon>Pseudomonadati</taxon>
        <taxon>Pseudomonadota</taxon>
        <taxon>Alphaproteobacteria</taxon>
        <taxon>Rhodobacterales</taxon>
        <taxon>Paracoccaceae</taxon>
        <taxon>Sedimentitalea</taxon>
    </lineage>
</organism>
<dbReference type="EMBL" id="JASMWN010000008">
    <property type="protein sequence ID" value="MDU9004497.1"/>
    <property type="molecule type" value="Genomic_DNA"/>
</dbReference>
<dbReference type="Proteomes" id="UP001255416">
    <property type="component" value="Unassembled WGS sequence"/>
</dbReference>
<protein>
    <submittedName>
        <fullName evidence="1">Uncharacterized protein</fullName>
    </submittedName>
</protein>
<gene>
    <name evidence="1" type="ORF">QO231_11620</name>
</gene>
<keyword evidence="2" id="KW-1185">Reference proteome</keyword>
<name>A0ABU3VEA2_9RHOB</name>
<evidence type="ECO:0000313" key="2">
    <source>
        <dbReference type="Proteomes" id="UP001255416"/>
    </source>
</evidence>
<accession>A0ABU3VEA2</accession>
<evidence type="ECO:0000313" key="1">
    <source>
        <dbReference type="EMBL" id="MDU9004497.1"/>
    </source>
</evidence>
<proteinExistence type="predicted"/>
<comment type="caution">
    <text evidence="1">The sequence shown here is derived from an EMBL/GenBank/DDBJ whole genome shotgun (WGS) entry which is preliminary data.</text>
</comment>
<sequence length="43" mass="4488">MIADSEIAFDRLGGETIDSLLILIGGAKNGLTNFHHSEGASSE</sequence>
<dbReference type="RefSeq" id="WP_316776271.1">
    <property type="nucleotide sequence ID" value="NZ_JASMWN010000008.1"/>
</dbReference>